<sequence>MRWWLAVGCVMFCTSSFATERPQSPLAFHHLEGDRVAAFGVGHYCHMDVVYAVLSERDESRNISSREALTTTVVWNAQTGRPYTCDEFEQKRDALMSEYDRKVEAYYKEHPRTNLRVKPHTGP</sequence>
<keyword evidence="3" id="KW-1185">Reference proteome</keyword>
<keyword evidence="1" id="KW-0732">Signal</keyword>
<dbReference type="Proteomes" id="UP000273643">
    <property type="component" value="Unassembled WGS sequence"/>
</dbReference>
<evidence type="ECO:0000313" key="3">
    <source>
        <dbReference type="Proteomes" id="UP000273643"/>
    </source>
</evidence>
<organism evidence="2 3">
    <name type="scientific">Marinimicrobium koreense</name>
    <dbReference type="NCBI Taxonomy" id="306545"/>
    <lineage>
        <taxon>Bacteria</taxon>
        <taxon>Pseudomonadati</taxon>
        <taxon>Pseudomonadota</taxon>
        <taxon>Gammaproteobacteria</taxon>
        <taxon>Cellvibrionales</taxon>
        <taxon>Cellvibrionaceae</taxon>
        <taxon>Marinimicrobium</taxon>
    </lineage>
</organism>
<feature type="chain" id="PRO_5018332713" evidence="1">
    <location>
        <begin position="19"/>
        <end position="123"/>
    </location>
</feature>
<dbReference type="AlphaFoldDB" id="A0A3N1NTN0"/>
<proteinExistence type="predicted"/>
<accession>A0A3N1NTN0</accession>
<feature type="signal peptide" evidence="1">
    <location>
        <begin position="1"/>
        <end position="18"/>
    </location>
</feature>
<dbReference type="EMBL" id="RJUK01000002">
    <property type="protein sequence ID" value="ROQ18538.1"/>
    <property type="molecule type" value="Genomic_DNA"/>
</dbReference>
<name>A0A3N1NTN0_9GAMM</name>
<evidence type="ECO:0000256" key="1">
    <source>
        <dbReference type="SAM" id="SignalP"/>
    </source>
</evidence>
<protein>
    <submittedName>
        <fullName evidence="2">Uncharacterized protein</fullName>
    </submittedName>
</protein>
<reference evidence="2 3" key="1">
    <citation type="submission" date="2018-11" db="EMBL/GenBank/DDBJ databases">
        <title>Genomic Encyclopedia of Type Strains, Phase IV (KMG-IV): sequencing the most valuable type-strain genomes for metagenomic binning, comparative biology and taxonomic classification.</title>
        <authorList>
            <person name="Goeker M."/>
        </authorList>
    </citation>
    <scope>NUCLEOTIDE SEQUENCE [LARGE SCALE GENOMIC DNA]</scope>
    <source>
        <strain evidence="2 3">DSM 16974</strain>
    </source>
</reference>
<gene>
    <name evidence="2" type="ORF">EDC38_2765</name>
</gene>
<evidence type="ECO:0000313" key="2">
    <source>
        <dbReference type="EMBL" id="ROQ18538.1"/>
    </source>
</evidence>
<comment type="caution">
    <text evidence="2">The sequence shown here is derived from an EMBL/GenBank/DDBJ whole genome shotgun (WGS) entry which is preliminary data.</text>
</comment>